<dbReference type="InterPro" id="IPR042099">
    <property type="entry name" value="ANL_N_sf"/>
</dbReference>
<accession>A0A6J6AV48</accession>
<reference evidence="4" key="1">
    <citation type="submission" date="2020-05" db="EMBL/GenBank/DDBJ databases">
        <authorList>
            <person name="Chiriac C."/>
            <person name="Salcher M."/>
            <person name="Ghai R."/>
            <person name="Kavagutti S V."/>
        </authorList>
    </citation>
    <scope>NUCLEOTIDE SEQUENCE</scope>
</reference>
<dbReference type="InterPro" id="IPR000873">
    <property type="entry name" value="AMP-dep_synth/lig_dom"/>
</dbReference>
<dbReference type="PANTHER" id="PTHR43201:SF5">
    <property type="entry name" value="MEDIUM-CHAIN ACYL-COA LIGASE ACSF2, MITOCHONDRIAL"/>
    <property type="match status" value="1"/>
</dbReference>
<dbReference type="Gene3D" id="3.40.50.12780">
    <property type="entry name" value="N-terminal domain of ligase-like"/>
    <property type="match status" value="1"/>
</dbReference>
<comment type="similarity">
    <text evidence="1">Belongs to the ATP-dependent AMP-binding enzyme family.</text>
</comment>
<dbReference type="Pfam" id="PF00501">
    <property type="entry name" value="AMP-binding"/>
    <property type="match status" value="1"/>
</dbReference>
<sequence length="364" mass="39141">MEQNAQRELRTANPDWTVSELMARLAKALVSHEPALSFGPTTHTHVSERISLVVATTGSSGVSKSVGLSASSLIASAHASNKFLGAEFGNSWSLLLPLTHIAGINVLMRSLELGTEPVDLRNTSGEYPRVDFTAIVPTQLFRALNGDSRLLKHLVDAKAVLVGGAHLTTDLHLSAEKHGINIVTTYGMTETSGGCVYNGIPLEGIEIAISPERVIAIKGPVLAKTYLDAESLWQTKCKDGWFLTSDLGRIENGKLIVEGRNDDVLISGGENISISAIETALHSQFPHKSFAAFSVKDSQWGDALHVAIAGDGFPLESEIDEYLEEQFGPVGKPKGYLFLPELPLIGIGKVDRNQLVDLLMEAPN</sequence>
<organism evidence="4">
    <name type="scientific">freshwater metagenome</name>
    <dbReference type="NCBI Taxonomy" id="449393"/>
    <lineage>
        <taxon>unclassified sequences</taxon>
        <taxon>metagenomes</taxon>
        <taxon>ecological metagenomes</taxon>
    </lineage>
</organism>
<evidence type="ECO:0000256" key="1">
    <source>
        <dbReference type="ARBA" id="ARBA00006432"/>
    </source>
</evidence>
<proteinExistence type="inferred from homology"/>
<dbReference type="SUPFAM" id="SSF56801">
    <property type="entry name" value="Acetyl-CoA synthetase-like"/>
    <property type="match status" value="1"/>
</dbReference>
<evidence type="ECO:0000313" key="4">
    <source>
        <dbReference type="EMBL" id="CAB4530682.1"/>
    </source>
</evidence>
<dbReference type="GO" id="GO:0006631">
    <property type="term" value="P:fatty acid metabolic process"/>
    <property type="evidence" value="ECO:0007669"/>
    <property type="project" value="TreeGrafter"/>
</dbReference>
<feature type="domain" description="AMP-dependent synthetase/ligase" evidence="3">
    <location>
        <begin position="44"/>
        <end position="199"/>
    </location>
</feature>
<dbReference type="AlphaFoldDB" id="A0A6J6AV48"/>
<gene>
    <name evidence="4" type="ORF">UFOPK1399_00318</name>
</gene>
<dbReference type="EMBL" id="CAEZSD010000023">
    <property type="protein sequence ID" value="CAB4530682.1"/>
    <property type="molecule type" value="Genomic_DNA"/>
</dbReference>
<protein>
    <submittedName>
        <fullName evidence="4">Unannotated protein</fullName>
    </submittedName>
</protein>
<dbReference type="Gene3D" id="3.30.300.30">
    <property type="match status" value="1"/>
</dbReference>
<dbReference type="GO" id="GO:0031956">
    <property type="term" value="F:medium-chain fatty acid-CoA ligase activity"/>
    <property type="evidence" value="ECO:0007669"/>
    <property type="project" value="TreeGrafter"/>
</dbReference>
<evidence type="ECO:0000259" key="3">
    <source>
        <dbReference type="Pfam" id="PF00501"/>
    </source>
</evidence>
<name>A0A6J6AV48_9ZZZZ</name>
<dbReference type="PANTHER" id="PTHR43201">
    <property type="entry name" value="ACYL-COA SYNTHETASE"/>
    <property type="match status" value="1"/>
</dbReference>
<keyword evidence="2" id="KW-0436">Ligase</keyword>
<evidence type="ECO:0000256" key="2">
    <source>
        <dbReference type="ARBA" id="ARBA00022598"/>
    </source>
</evidence>
<dbReference type="InterPro" id="IPR045851">
    <property type="entry name" value="AMP-bd_C_sf"/>
</dbReference>